<keyword evidence="3" id="KW-0597">Phosphoprotein</keyword>
<evidence type="ECO:0000313" key="6">
    <source>
        <dbReference type="EMBL" id="CEG02008.1"/>
    </source>
</evidence>
<dbReference type="Gene3D" id="3.40.50.970">
    <property type="match status" value="2"/>
</dbReference>
<proteinExistence type="inferred from homology"/>
<keyword evidence="2" id="KW-0596">Phosphopantetheine</keyword>
<dbReference type="InterPro" id="IPR009081">
    <property type="entry name" value="PP-bd_ACP"/>
</dbReference>
<comment type="similarity">
    <text evidence="1">Belongs to the TPP enzyme family.</text>
</comment>
<comment type="caution">
    <text evidence="6">The sequence shown here is derived from an EMBL/GenBank/DDBJ whole genome shotgun (WGS) entry which is preliminary data.</text>
</comment>
<dbReference type="KEGG" id="ota:OT_ostta14g00820"/>
<dbReference type="Gene3D" id="1.10.1200.10">
    <property type="entry name" value="ACP-like"/>
    <property type="match status" value="1"/>
</dbReference>
<dbReference type="CDD" id="cd02002">
    <property type="entry name" value="TPP_BFDC"/>
    <property type="match status" value="1"/>
</dbReference>
<dbReference type="Pfam" id="PF02775">
    <property type="entry name" value="TPP_enzyme_C"/>
    <property type="match status" value="1"/>
</dbReference>
<dbReference type="GO" id="GO:0000287">
    <property type="term" value="F:magnesium ion binding"/>
    <property type="evidence" value="ECO:0007669"/>
    <property type="project" value="InterPro"/>
</dbReference>
<dbReference type="OrthoDB" id="10006023at2759"/>
<accession>A0A096PBK7</accession>
<dbReference type="InParanoid" id="A0A096PBK7"/>
<reference evidence="7" key="1">
    <citation type="journal article" date="2006" name="Proc. Natl. Acad. Sci. U.S.A.">
        <title>Genome analysis of the smallest free-living eukaryote Ostreococcus tauri unveils many unique features.</title>
        <authorList>
            <person name="Derelle E."/>
            <person name="Ferraz C."/>
            <person name="Rombauts S."/>
            <person name="Rouze P."/>
            <person name="Worden A.Z."/>
            <person name="Robbens S."/>
            <person name="Partensky F."/>
            <person name="Degroeve S."/>
            <person name="Echeynie S."/>
            <person name="Cooke R."/>
            <person name="Saeys Y."/>
            <person name="Wuyts J."/>
            <person name="Jabbari K."/>
            <person name="Bowler C."/>
            <person name="Panaud O."/>
            <person name="Piegu B."/>
            <person name="Ball S.G."/>
            <person name="Ral J.-P."/>
            <person name="Bouget F.-Y."/>
            <person name="Piganeau G."/>
            <person name="De Baets B."/>
            <person name="Picard A."/>
            <person name="Delseny M."/>
            <person name="Demaille J."/>
            <person name="Van de Peer Y."/>
            <person name="Moreau H."/>
        </authorList>
    </citation>
    <scope>NUCLEOTIDE SEQUENCE [LARGE SCALE GENOMIC DNA]</scope>
    <source>
        <strain evidence="7">OTTH 0595 / CCAP 157/2 / RCC745</strain>
    </source>
</reference>
<dbReference type="InterPro" id="IPR011766">
    <property type="entry name" value="TPP_enzyme_TPP-bd"/>
</dbReference>
<keyword evidence="4" id="KW-0786">Thiamine pyrophosphate</keyword>
<dbReference type="SUPFAM" id="SSF47336">
    <property type="entry name" value="ACP-like"/>
    <property type="match status" value="1"/>
</dbReference>
<evidence type="ECO:0000256" key="3">
    <source>
        <dbReference type="ARBA" id="ARBA00022553"/>
    </source>
</evidence>
<name>A0A096PBK7_OSTTA</name>
<dbReference type="SMART" id="SM00823">
    <property type="entry name" value="PKS_PP"/>
    <property type="match status" value="1"/>
</dbReference>
<dbReference type="EMBL" id="CAID01000014">
    <property type="protein sequence ID" value="CEG02008.1"/>
    <property type="molecule type" value="Genomic_DNA"/>
</dbReference>
<reference evidence="6 7" key="2">
    <citation type="journal article" date="2014" name="BMC Genomics">
        <title>An improved genome of the model marine alga Ostreococcus tauri unfolds by assessing Illumina de novo assemblies.</title>
        <authorList>
            <person name="Blanc-Mathieu R."/>
            <person name="Verhelst B."/>
            <person name="Derelle E."/>
            <person name="Rombauts S."/>
            <person name="Bouget F.Y."/>
            <person name="Carre I."/>
            <person name="Chateau A."/>
            <person name="Eyre-Walker A."/>
            <person name="Grimsley N."/>
            <person name="Moreau H."/>
            <person name="Piegu B."/>
            <person name="Rivals E."/>
            <person name="Schackwitz W."/>
            <person name="Van de Peer Y."/>
            <person name="Piganeau G."/>
        </authorList>
    </citation>
    <scope>NUCLEOTIDE SEQUENCE [LARGE SCALE GENOMIC DNA]</scope>
    <source>
        <strain evidence="7">OTTH 0595 / CCAP 157/2 / RCC745</strain>
    </source>
</reference>
<dbReference type="PANTHER" id="PTHR18968:SF86">
    <property type="entry name" value="ACETOLACTATE SYNTHASE LARGE SUBUNIT ILVX-RELATED"/>
    <property type="match status" value="1"/>
</dbReference>
<dbReference type="InterPro" id="IPR020806">
    <property type="entry name" value="PKS_PP-bd"/>
</dbReference>
<dbReference type="GO" id="GO:0050660">
    <property type="term" value="F:flavin adenine dinucleotide binding"/>
    <property type="evidence" value="ECO:0007669"/>
    <property type="project" value="TreeGrafter"/>
</dbReference>
<evidence type="ECO:0000256" key="2">
    <source>
        <dbReference type="ARBA" id="ARBA00022450"/>
    </source>
</evidence>
<dbReference type="Pfam" id="PF02776">
    <property type="entry name" value="TPP_enzyme_N"/>
    <property type="match status" value="1"/>
</dbReference>
<sequence length="649" mass="69270">MAKDDEEAELTGASALCAVAAASGVEVCFANPGTTEMHIVGALSEAKNIRSVLVLHENVATGAADGFSRIATRDRNAMAMTLLHLAPGLMNGLSNLHNAFRARSSILNVVGDMSTFHRGVGALLEGDIESLAKTVSKTYVHTVNDANAVASHTVDAIEAAKNRSVSTLVVPHDVSWSTANASELETQLKRTKELKELRHTLGTVVSEDIKGFFRQLIARAKDLAPSELLFYIGGDACGADELRIVGEIASALSADIVCECFFTSIARGGDLRNVPVRRAPYLPKDAAAAFAKYKVVCFLDVPKPPVAMFGYEDAPRELFTQGEDDVWIIDPPGKMAMIDILRAIASELDLECGVQAPMLPDIEDVRAGVEAIVFEVLGKPIDDSDDSLWNHGMTSTKAVSCQAKLCKDFDVKLQTTLLFDHNTLTTLTRAVATKLGVSTSPSPHKAKRSPPSVLNVFPTPDRVDALIEGALDGSKVCKIVASMQPKGCVVVDESLTSGSTYWNDSASCDDFTHMTLTGGSIGFSLSAAVGASIAAPDRRVITLVGDGSAHYTIQALWTQAREKLNVTTVIMNNAKYQILRVECAIQGVQPSSGDACDALTDIGDVDWVKIAEGYGVRGICARNAREFKDAFKLTLETDGPVLIEAVLSD</sequence>
<dbReference type="Pfam" id="PF00550">
    <property type="entry name" value="PP-binding"/>
    <property type="match status" value="1"/>
</dbReference>
<dbReference type="CDD" id="cd07035">
    <property type="entry name" value="TPP_PYR_POX_like"/>
    <property type="match status" value="1"/>
</dbReference>
<feature type="domain" description="Carrier" evidence="5">
    <location>
        <begin position="360"/>
        <end position="435"/>
    </location>
</feature>
<dbReference type="RefSeq" id="XP_003082888.2">
    <property type="nucleotide sequence ID" value="XM_003082840.2"/>
</dbReference>
<dbReference type="SUPFAM" id="SSF52518">
    <property type="entry name" value="Thiamin diphosphate-binding fold (THDP-binding)"/>
    <property type="match status" value="2"/>
</dbReference>
<dbReference type="GeneID" id="9837751"/>
<dbReference type="Proteomes" id="UP000009170">
    <property type="component" value="Unassembled WGS sequence"/>
</dbReference>
<keyword evidence="7" id="KW-1185">Reference proteome</keyword>
<dbReference type="PROSITE" id="PS00187">
    <property type="entry name" value="TPP_ENZYMES"/>
    <property type="match status" value="1"/>
</dbReference>
<dbReference type="STRING" id="70448.A0A096PBK7"/>
<evidence type="ECO:0000259" key="5">
    <source>
        <dbReference type="PROSITE" id="PS50075"/>
    </source>
</evidence>
<evidence type="ECO:0000256" key="1">
    <source>
        <dbReference type="ARBA" id="ARBA00007812"/>
    </source>
</evidence>
<protein>
    <submittedName>
        <fullName evidence="6">Thiamine pyrophosphate enzyme, C-terminal TPP-binding</fullName>
    </submittedName>
</protein>
<dbReference type="GO" id="GO:0031177">
    <property type="term" value="F:phosphopantetheine binding"/>
    <property type="evidence" value="ECO:0007669"/>
    <property type="project" value="InterPro"/>
</dbReference>
<dbReference type="PROSITE" id="PS50075">
    <property type="entry name" value="CARRIER"/>
    <property type="match status" value="1"/>
</dbReference>
<dbReference type="InterPro" id="IPR036736">
    <property type="entry name" value="ACP-like_sf"/>
</dbReference>
<evidence type="ECO:0000313" key="7">
    <source>
        <dbReference type="Proteomes" id="UP000009170"/>
    </source>
</evidence>
<dbReference type="InterPro" id="IPR045229">
    <property type="entry name" value="TPP_enz"/>
</dbReference>
<evidence type="ECO:0000256" key="4">
    <source>
        <dbReference type="ARBA" id="ARBA00023052"/>
    </source>
</evidence>
<dbReference type="PANTHER" id="PTHR18968">
    <property type="entry name" value="THIAMINE PYROPHOSPHATE ENZYMES"/>
    <property type="match status" value="1"/>
</dbReference>
<gene>
    <name evidence="6" type="ORF">OT_ostta14g00820</name>
</gene>
<dbReference type="InterPro" id="IPR012001">
    <property type="entry name" value="Thiamin_PyroP_enz_TPP-bd_dom"/>
</dbReference>
<dbReference type="AlphaFoldDB" id="A0A096PBK7"/>
<organism evidence="6 7">
    <name type="scientific">Ostreococcus tauri</name>
    <name type="common">Marine green alga</name>
    <dbReference type="NCBI Taxonomy" id="70448"/>
    <lineage>
        <taxon>Eukaryota</taxon>
        <taxon>Viridiplantae</taxon>
        <taxon>Chlorophyta</taxon>
        <taxon>Mamiellophyceae</taxon>
        <taxon>Mamiellales</taxon>
        <taxon>Bathycoccaceae</taxon>
        <taxon>Ostreococcus</taxon>
    </lineage>
</organism>
<dbReference type="InterPro" id="IPR029061">
    <property type="entry name" value="THDP-binding"/>
</dbReference>
<dbReference type="GO" id="GO:0030976">
    <property type="term" value="F:thiamine pyrophosphate binding"/>
    <property type="evidence" value="ECO:0007669"/>
    <property type="project" value="InterPro"/>
</dbReference>
<dbReference type="GO" id="GO:0003984">
    <property type="term" value="F:acetolactate synthase activity"/>
    <property type="evidence" value="ECO:0007669"/>
    <property type="project" value="TreeGrafter"/>
</dbReference>
<dbReference type="InterPro" id="IPR000399">
    <property type="entry name" value="TPP-bd_CS"/>
</dbReference>